<gene>
    <name evidence="2" type="ORF">ACFSDA_13235</name>
</gene>
<evidence type="ECO:0000313" key="2">
    <source>
        <dbReference type="EMBL" id="MFD1836031.1"/>
    </source>
</evidence>
<dbReference type="RefSeq" id="WP_343905303.1">
    <property type="nucleotide sequence ID" value="NZ_BAAAIS010000003.1"/>
</dbReference>
<keyword evidence="3" id="KW-1185">Reference proteome</keyword>
<reference evidence="3" key="1">
    <citation type="journal article" date="2019" name="Int. J. Syst. Evol. Microbiol.">
        <title>The Global Catalogue of Microorganisms (GCM) 10K type strain sequencing project: providing services to taxonomists for standard genome sequencing and annotation.</title>
        <authorList>
            <consortium name="The Broad Institute Genomics Platform"/>
            <consortium name="The Broad Institute Genome Sequencing Center for Infectious Disease"/>
            <person name="Wu L."/>
            <person name="Ma J."/>
        </authorList>
    </citation>
    <scope>NUCLEOTIDE SEQUENCE [LARGE SCALE GENOMIC DNA]</scope>
    <source>
        <strain evidence="3">JCM 11650</strain>
    </source>
</reference>
<name>A0ABW4Q2U1_9MICO</name>
<dbReference type="Gene3D" id="1.20.120.450">
    <property type="entry name" value="dinb family like domain"/>
    <property type="match status" value="1"/>
</dbReference>
<dbReference type="EMBL" id="JBHUFL010000003">
    <property type="protein sequence ID" value="MFD1836031.1"/>
    <property type="molecule type" value="Genomic_DNA"/>
</dbReference>
<sequence length="194" mass="20575">MSFLTRHDVTGERELLAVFVEQQADQIATSLYGLSHEDLGRAASASAMTLGALARHALLMIEGTVLRVQAAPEASAPAPRTPEQAAAEGPIDPSALREEDTAESLGTALREAGAALGAALLTADPATSVPIPQAPWFPTEGEWTVRWVALHLVEELARHAGHADILRESLDGKGTYELNARSDGEPWPAEWAQG</sequence>
<dbReference type="InterPro" id="IPR034660">
    <property type="entry name" value="DinB/YfiT-like"/>
</dbReference>
<organism evidence="2 3">
    <name type="scientific">Brachybacterium rhamnosum</name>
    <dbReference type="NCBI Taxonomy" id="173361"/>
    <lineage>
        <taxon>Bacteria</taxon>
        <taxon>Bacillati</taxon>
        <taxon>Actinomycetota</taxon>
        <taxon>Actinomycetes</taxon>
        <taxon>Micrococcales</taxon>
        <taxon>Dermabacteraceae</taxon>
        <taxon>Brachybacterium</taxon>
    </lineage>
</organism>
<protein>
    <submittedName>
        <fullName evidence="2">DUF664 domain-containing protein</fullName>
    </submittedName>
</protein>
<dbReference type="InterPro" id="IPR007061">
    <property type="entry name" value="MST-like"/>
</dbReference>
<dbReference type="SUPFAM" id="SSF109854">
    <property type="entry name" value="DinB/YfiT-like putative metalloenzymes"/>
    <property type="match status" value="1"/>
</dbReference>
<proteinExistence type="predicted"/>
<accession>A0ABW4Q2U1</accession>
<evidence type="ECO:0000256" key="1">
    <source>
        <dbReference type="SAM" id="MobiDB-lite"/>
    </source>
</evidence>
<feature type="region of interest" description="Disordered" evidence="1">
    <location>
        <begin position="72"/>
        <end position="103"/>
    </location>
</feature>
<dbReference type="Pfam" id="PF04978">
    <property type="entry name" value="MST"/>
    <property type="match status" value="1"/>
</dbReference>
<evidence type="ECO:0000313" key="3">
    <source>
        <dbReference type="Proteomes" id="UP001597280"/>
    </source>
</evidence>
<dbReference type="Proteomes" id="UP001597280">
    <property type="component" value="Unassembled WGS sequence"/>
</dbReference>
<comment type="caution">
    <text evidence="2">The sequence shown here is derived from an EMBL/GenBank/DDBJ whole genome shotgun (WGS) entry which is preliminary data.</text>
</comment>